<evidence type="ECO:0000313" key="2">
    <source>
        <dbReference type="Proteomes" id="UP001500124"/>
    </source>
</evidence>
<sequence>MLRDGPFEAALSAAVDRSGLTLDRIREHLAGRGVRISRATLVYWRQGRSRPEREASLEAVAALEQVLGLPRASLLALLGPRRPRGRWAGHTPGTLSHSTVWPPATQIMQRLAVPAEGDLLVRSVHDVLTLGPERCERVLRVRKVVESAVDRAFRLISYYQIDDPGREAPRLGEVRYGRAGRAEVAGRYGLMAAEILLDQPLGRGERTMVEYELCFPPGRPLLFYQRWFTRPTAEYVLVVDFGTQSPARCHRITQRSPGAPERAESEVWVGGDGVVQSIATDVPAGAVGLRWQWD</sequence>
<keyword evidence="2" id="KW-1185">Reference proteome</keyword>
<comment type="caution">
    <text evidence="1">The sequence shown here is derived from an EMBL/GenBank/DDBJ whole genome shotgun (WGS) entry which is preliminary data.</text>
</comment>
<evidence type="ECO:0008006" key="3">
    <source>
        <dbReference type="Google" id="ProtNLM"/>
    </source>
</evidence>
<accession>A0ABP9KAD3</accession>
<evidence type="ECO:0000313" key="1">
    <source>
        <dbReference type="EMBL" id="GAA5052183.1"/>
    </source>
</evidence>
<protein>
    <recommendedName>
        <fullName evidence="3">XRE family transcriptional regulator</fullName>
    </recommendedName>
</protein>
<reference evidence="2" key="1">
    <citation type="journal article" date="2019" name="Int. J. Syst. Evol. Microbiol.">
        <title>The Global Catalogue of Microorganisms (GCM) 10K type strain sequencing project: providing services to taxonomists for standard genome sequencing and annotation.</title>
        <authorList>
            <consortium name="The Broad Institute Genomics Platform"/>
            <consortium name="The Broad Institute Genome Sequencing Center for Infectious Disease"/>
            <person name="Wu L."/>
            <person name="Ma J."/>
        </authorList>
    </citation>
    <scope>NUCLEOTIDE SEQUENCE [LARGE SCALE GENOMIC DNA]</scope>
    <source>
        <strain evidence="2">JCM 18410</strain>
    </source>
</reference>
<dbReference type="EMBL" id="BAABKC010000031">
    <property type="protein sequence ID" value="GAA5052183.1"/>
    <property type="molecule type" value="Genomic_DNA"/>
</dbReference>
<proteinExistence type="predicted"/>
<dbReference type="Proteomes" id="UP001500124">
    <property type="component" value="Unassembled WGS sequence"/>
</dbReference>
<organism evidence="1 2">
    <name type="scientific">Streptomyces similanensis</name>
    <dbReference type="NCBI Taxonomy" id="1274988"/>
    <lineage>
        <taxon>Bacteria</taxon>
        <taxon>Bacillati</taxon>
        <taxon>Actinomycetota</taxon>
        <taxon>Actinomycetes</taxon>
        <taxon>Kitasatosporales</taxon>
        <taxon>Streptomycetaceae</taxon>
        <taxon>Streptomyces</taxon>
    </lineage>
</organism>
<gene>
    <name evidence="1" type="ORF">GCM10023336_21440</name>
</gene>
<name>A0ABP9KAD3_9ACTN</name>